<feature type="compositionally biased region" description="Polar residues" evidence="5">
    <location>
        <begin position="281"/>
        <end position="291"/>
    </location>
</feature>
<dbReference type="PROSITE" id="PS00893">
    <property type="entry name" value="NUDIX_BOX"/>
    <property type="match status" value="1"/>
</dbReference>
<dbReference type="CDD" id="cd02883">
    <property type="entry name" value="NUDIX_Hydrolase"/>
    <property type="match status" value="1"/>
</dbReference>
<dbReference type="EMBL" id="JBHSDP010000011">
    <property type="protein sequence ID" value="MFC4328338.1"/>
    <property type="molecule type" value="Genomic_DNA"/>
</dbReference>
<dbReference type="Pfam" id="PF04233">
    <property type="entry name" value="Phage_Mu_F"/>
    <property type="match status" value="1"/>
</dbReference>
<feature type="region of interest" description="Disordered" evidence="5">
    <location>
        <begin position="269"/>
        <end position="298"/>
    </location>
</feature>
<feature type="region of interest" description="Disordered" evidence="5">
    <location>
        <begin position="589"/>
        <end position="629"/>
    </location>
</feature>
<feature type="domain" description="Nudix hydrolase" evidence="6">
    <location>
        <begin position="627"/>
        <end position="770"/>
    </location>
</feature>
<proteinExistence type="inferred from homology"/>
<comment type="cofactor">
    <cofactor evidence="1">
        <name>Mg(2+)</name>
        <dbReference type="ChEBI" id="CHEBI:18420"/>
    </cofactor>
</comment>
<evidence type="ECO:0000256" key="1">
    <source>
        <dbReference type="ARBA" id="ARBA00001946"/>
    </source>
</evidence>
<evidence type="ECO:0000256" key="5">
    <source>
        <dbReference type="SAM" id="MobiDB-lite"/>
    </source>
</evidence>
<evidence type="ECO:0000259" key="6">
    <source>
        <dbReference type="PROSITE" id="PS51462"/>
    </source>
</evidence>
<dbReference type="PROSITE" id="PS51462">
    <property type="entry name" value="NUDIX"/>
    <property type="match status" value="1"/>
</dbReference>
<keyword evidence="4" id="KW-0460">Magnesium</keyword>
<dbReference type="InterPro" id="IPR020084">
    <property type="entry name" value="NUDIX_hydrolase_CS"/>
</dbReference>
<evidence type="ECO:0000256" key="4">
    <source>
        <dbReference type="ARBA" id="ARBA00022842"/>
    </source>
</evidence>
<gene>
    <name evidence="7" type="ORF">ACFPC0_10920</name>
</gene>
<keyword evidence="3" id="KW-0378">Hydrolase</keyword>
<comment type="caution">
    <text evidence="7">The sequence shown here is derived from an EMBL/GenBank/DDBJ whole genome shotgun (WGS) entry which is preliminary data.</text>
</comment>
<dbReference type="InterPro" id="IPR015797">
    <property type="entry name" value="NUDIX_hydrolase-like_dom_sf"/>
</dbReference>
<evidence type="ECO:0000313" key="8">
    <source>
        <dbReference type="Proteomes" id="UP001595824"/>
    </source>
</evidence>
<dbReference type="SUPFAM" id="SSF55811">
    <property type="entry name" value="Nudix"/>
    <property type="match status" value="1"/>
</dbReference>
<evidence type="ECO:0000313" key="7">
    <source>
        <dbReference type="EMBL" id="MFC4328338.1"/>
    </source>
</evidence>
<dbReference type="PANTHER" id="PTHR43046">
    <property type="entry name" value="GDP-MANNOSE MANNOSYL HYDROLASE"/>
    <property type="match status" value="1"/>
</dbReference>
<dbReference type="Pfam" id="PF00293">
    <property type="entry name" value="NUDIX"/>
    <property type="match status" value="1"/>
</dbReference>
<dbReference type="RefSeq" id="WP_381738520.1">
    <property type="nucleotide sequence ID" value="NZ_JBHSDP010000011.1"/>
</dbReference>
<dbReference type="PRINTS" id="PR00502">
    <property type="entry name" value="NUDIXFAMILY"/>
</dbReference>
<feature type="region of interest" description="Disordered" evidence="5">
    <location>
        <begin position="1"/>
        <end position="21"/>
    </location>
</feature>
<protein>
    <submittedName>
        <fullName evidence="7">NUDIX domain-containing protein</fullName>
    </submittedName>
</protein>
<organism evidence="7 8">
    <name type="scientific">Streptomyces andamanensis</name>
    <dbReference type="NCBI Taxonomy" id="1565035"/>
    <lineage>
        <taxon>Bacteria</taxon>
        <taxon>Bacillati</taxon>
        <taxon>Actinomycetota</taxon>
        <taxon>Actinomycetes</taxon>
        <taxon>Kitasatosporales</taxon>
        <taxon>Streptomycetaceae</taxon>
        <taxon>Streptomyces</taxon>
    </lineage>
</organism>
<sequence>MPTPDNSTPAAVGASAARGNDPWLSARMADHAWVRRSEAQLYPALRDAVDAFLKEARSGPLGSLTAAADPNPDEPPGVPSEARWRAILDRYVLAPSRALWRGSFARVTGRDAPDDDGGHGQGLGERLAGFRRAFADRLLRAILPARERGETPDQLKERVAALLTLEEWDGQILTMTRTEVMTALNAGAAHGALAEQERTGQPWEKRWQATHDTRVRHTHHDADGQVRPLHDPFEVGGHKLQFPGDPLGPAGEVINCRCSARYGPAGDPALTAASAPRQEEPMTTPTATESGPVTVEPSGRWRGVLGFMDEWSADLRMLAAPGEQVRARPLPLPLLVQGTLAEGHEGGKLGVGVIDRVWTEGNAVWGEGRFDMEDPVGADLARKVGLGFIRFVSLDVDDAEARQVLVGPEGKVVENGDPNDRSLAVGDVYTGWRIMGATLLAHPAFPNAAIALADSDGKTLTASAFAEIVGYNPDWGCVKQDDDGGWTQADCQDPGAQPANPTGDGPFQPEHAQDAAEAAAQGTGEDEPEAPADSQQAPEDDTTGPADEVPKDIAADDGQAEEELDPQTPDLTGECVVQQEDGTWIAAPCNAPGAVPSDPSNAPSAQMGVERLADEGDEQPQDETGQPTHAGLAVKALDTGRVLLLQRALDDDDPAQGMWEFPGGSIEDGESPQDAAFREFAEETGIDLRDQPAQVVDEWDSPNGVYRGFVVTVPTESGVGINPGSDDRHVLNPDDPDGDNIEVVAWWEPEGLADMGALRPEVKDTPWDKITNATAQPADTVAAAITDELAADTTAGAPPADCEPCQAVAITAAADTYAPGWTPPAEWFDAPDGTGGAHSIRVDVETGRVSGYLAAWGSCHVGYKDRCVTPPRSATDYSYFNIRPVRTSRGTVRCGLITMNTGHAKLHANAPSALAHYDNTGTQAAVIRVGEDNNGIWVAGAVLPFVTKEDRLRLSLASISGDWREVRGGAELIAALAVNSPGFPLAAKRTGPDGEFFSLVAAGFFPEEDTAPEDAATVTAASGVQTFELREAERLRPDEVAREVIDMLDARDARRARTAGLGVRFTQFRSEADAIRATENARRLILARKKISGLQPQKKTEVPMPLAGLGGLPTPSTHDIALAKNWVDQQGGLPEYIKRIADHLKEKGMDTSRAIATGVNAAKKMCASGDLNWPGIQQVNPGSRAQACAAIEKWEAMKAAARAS</sequence>
<comment type="similarity">
    <text evidence="2">Belongs to the Nudix hydrolase family.</text>
</comment>
<keyword evidence="8" id="KW-1185">Reference proteome</keyword>
<dbReference type="InterPro" id="IPR006528">
    <property type="entry name" value="Phage_head_morphogenesis_dom"/>
</dbReference>
<dbReference type="PANTHER" id="PTHR43046:SF12">
    <property type="entry name" value="GDP-MANNOSE MANNOSYL HYDROLASE"/>
    <property type="match status" value="1"/>
</dbReference>
<reference evidence="8" key="1">
    <citation type="journal article" date="2019" name="Int. J. Syst. Evol. Microbiol.">
        <title>The Global Catalogue of Microorganisms (GCM) 10K type strain sequencing project: providing services to taxonomists for standard genome sequencing and annotation.</title>
        <authorList>
            <consortium name="The Broad Institute Genomics Platform"/>
            <consortium name="The Broad Institute Genome Sequencing Center for Infectious Disease"/>
            <person name="Wu L."/>
            <person name="Ma J."/>
        </authorList>
    </citation>
    <scope>NUCLEOTIDE SEQUENCE [LARGE SCALE GENOMIC DNA]</scope>
    <source>
        <strain evidence="8">PCU 347</strain>
    </source>
</reference>
<dbReference type="Gene3D" id="3.90.79.10">
    <property type="entry name" value="Nucleoside Triphosphate Pyrophosphohydrolase"/>
    <property type="match status" value="1"/>
</dbReference>
<feature type="region of interest" description="Disordered" evidence="5">
    <location>
        <begin position="480"/>
        <end position="551"/>
    </location>
</feature>
<dbReference type="InterPro" id="IPR020476">
    <property type="entry name" value="Nudix_hydrolase"/>
</dbReference>
<name>A0ABV8TCT1_9ACTN</name>
<evidence type="ECO:0000256" key="2">
    <source>
        <dbReference type="ARBA" id="ARBA00005582"/>
    </source>
</evidence>
<dbReference type="InterPro" id="IPR000086">
    <property type="entry name" value="NUDIX_hydrolase_dom"/>
</dbReference>
<evidence type="ECO:0000256" key="3">
    <source>
        <dbReference type="ARBA" id="ARBA00022801"/>
    </source>
</evidence>
<accession>A0ABV8TCT1</accession>
<dbReference type="Proteomes" id="UP001595824">
    <property type="component" value="Unassembled WGS sequence"/>
</dbReference>